<dbReference type="InParanoid" id="A0A6P8SY21"/>
<dbReference type="GeneID" id="117532932"/>
<protein>
    <submittedName>
        <fullName evidence="2">Uncharacterized protein LOC117532932</fullName>
    </submittedName>
</protein>
<dbReference type="PANTHER" id="PTHR47331:SF3">
    <property type="match status" value="1"/>
</dbReference>
<evidence type="ECO:0000313" key="2">
    <source>
        <dbReference type="RefSeq" id="XP_034052427.1"/>
    </source>
</evidence>
<dbReference type="RefSeq" id="XP_034052427.1">
    <property type="nucleotide sequence ID" value="XM_034196536.1"/>
</dbReference>
<dbReference type="AlphaFoldDB" id="A0A6P8SY21"/>
<organism evidence="1 2">
    <name type="scientific">Gymnodraco acuticeps</name>
    <name type="common">Antarctic dragonfish</name>
    <dbReference type="NCBI Taxonomy" id="8218"/>
    <lineage>
        <taxon>Eukaryota</taxon>
        <taxon>Metazoa</taxon>
        <taxon>Chordata</taxon>
        <taxon>Craniata</taxon>
        <taxon>Vertebrata</taxon>
        <taxon>Euteleostomi</taxon>
        <taxon>Actinopterygii</taxon>
        <taxon>Neopterygii</taxon>
        <taxon>Teleostei</taxon>
        <taxon>Neoteleostei</taxon>
        <taxon>Acanthomorphata</taxon>
        <taxon>Eupercaria</taxon>
        <taxon>Perciformes</taxon>
        <taxon>Notothenioidei</taxon>
        <taxon>Bathydraconidae</taxon>
        <taxon>Gymnodraco</taxon>
    </lineage>
</organism>
<evidence type="ECO:0000313" key="1">
    <source>
        <dbReference type="Proteomes" id="UP000515161"/>
    </source>
</evidence>
<name>A0A6P8SY21_GYMAC</name>
<proteinExistence type="predicted"/>
<gene>
    <name evidence="2" type="primary">LOC117532932</name>
</gene>
<sequence length="714" mass="80622">MEELDNPTNMRVIVSKLPYKFIERWKVLAFKIQERSQRRVRFKDLVDFVDEQAKILADPLFGDLQGSAAEAKSRNVLQMEKDTRSERIKGSIFATSVATSTEEDNCKPLTVNSRTSSNVAFMKPCLFCKKDHSLLECHQIAEKAHKDKVDFIWKSGLCFGCLVKGHVSKDCKKRMTCQTCSERHPSLLHIHRLDNVSNHARAESQEVARSDNTVVSSALVSIDQETTTCEGAGDRCVLAILPVYIKAKTGSKLVKTYAFVDPGSSATFCTDSLARQLNLQGKGAQLVLTTMSSTEQVKSSLLRDLEVCGIKEDKFISLKKVFTQKSIPVTKDHIPLQKDIEKWPHLLEVELPCIAAEIGLLIGNDVYEAFEPWKVIHSQNNGPYAVKTVLGWTINGPLKEQEDSVPEDGEQHQVTINRIAVETVERLLIQQYNADFPEHCYSDKLEMSKDKPFISSVSSSIHHAEGHYYINLPTKTSLVSLPNNKYAAVQRAINLKKRLTKKTEFHQEYTDCISDLLNKGYAVKVPETQLSWQEDRVWYILHHGVYHPQKKKLLVVFDCDASFYGTSINNESLQGPDITSSLIGVLTRFRQEHVAMMADIEAMYHQVRVPEEDTDLLRLLWWSNRDLTQEMVDYKMVVHIFGTTSAASCANFALRRAAEENRTAATTRAVETVLRNFYVDDCLKSVSGDSEAIALGKDLMSLCTSRGFHLTKMD</sequence>
<accession>A0A6P8SY21</accession>
<dbReference type="KEGG" id="gacu:117532932"/>
<dbReference type="OrthoDB" id="8046937at2759"/>
<dbReference type="SUPFAM" id="SSF56672">
    <property type="entry name" value="DNA/RNA polymerases"/>
    <property type="match status" value="1"/>
</dbReference>
<reference evidence="2" key="1">
    <citation type="submission" date="2025-08" db="UniProtKB">
        <authorList>
            <consortium name="RefSeq"/>
        </authorList>
    </citation>
    <scope>IDENTIFICATION</scope>
</reference>
<dbReference type="InterPro" id="IPR043502">
    <property type="entry name" value="DNA/RNA_pol_sf"/>
</dbReference>
<keyword evidence="1" id="KW-1185">Reference proteome</keyword>
<dbReference type="PANTHER" id="PTHR47331">
    <property type="entry name" value="PHD-TYPE DOMAIN-CONTAINING PROTEIN"/>
    <property type="match status" value="1"/>
</dbReference>
<dbReference type="Proteomes" id="UP000515161">
    <property type="component" value="Unplaced"/>
</dbReference>